<dbReference type="EMBL" id="AGNL01035868">
    <property type="protein sequence ID" value="EJK54402.1"/>
    <property type="molecule type" value="Genomic_DNA"/>
</dbReference>
<dbReference type="Proteomes" id="UP000266841">
    <property type="component" value="Unassembled WGS sequence"/>
</dbReference>
<sequence>MVELLLVIWLTASLVCPVRSFALQTTEPSTGAATTTSAIVIVGGAHEAIAASLALAAKSVLVKDARAVDEQQSKSPIPEAQRVAFFPAVSDDDSSSPQLTSNTISSLQNGLLFLGPTLEGYERVLANALQLMERIGETSPMFHTSLEFADERAVAAFESIELARRRFSFMGLNLKTVQSKESDGRRIMSRDTADDWGFRLSVLLADQQNAAVTMDMRTHLALLQANSLPKTRGVLGERDFWAIRDAVQGGLLVESPSGGVMFEYEYDYSDPFGGCDPLLRPSRGYSVEIGSDENDTRHEMINDSFAVAYSCSVGSGLDPLSSLCIANAVRSTFSTLGREVSGEYIPPSYSWRAVDRIVDYTLKARSSLKSEDGGPRRMYREFGYQ</sequence>
<keyword evidence="1" id="KW-0732">Signal</keyword>
<comment type="caution">
    <text evidence="2">The sequence shown here is derived from an EMBL/GenBank/DDBJ whole genome shotgun (WGS) entry which is preliminary data.</text>
</comment>
<gene>
    <name evidence="2" type="ORF">THAOC_25973</name>
</gene>
<evidence type="ECO:0000313" key="3">
    <source>
        <dbReference type="Proteomes" id="UP000266841"/>
    </source>
</evidence>
<keyword evidence="3" id="KW-1185">Reference proteome</keyword>
<dbReference type="OMA" id="RRMYREF"/>
<feature type="signal peptide" evidence="1">
    <location>
        <begin position="1"/>
        <end position="20"/>
    </location>
</feature>
<evidence type="ECO:0008006" key="4">
    <source>
        <dbReference type="Google" id="ProtNLM"/>
    </source>
</evidence>
<dbReference type="AlphaFoldDB" id="K0S697"/>
<reference evidence="2 3" key="1">
    <citation type="journal article" date="2012" name="Genome Biol.">
        <title>Genome and low-iron response of an oceanic diatom adapted to chronic iron limitation.</title>
        <authorList>
            <person name="Lommer M."/>
            <person name="Specht M."/>
            <person name="Roy A.S."/>
            <person name="Kraemer L."/>
            <person name="Andreson R."/>
            <person name="Gutowska M.A."/>
            <person name="Wolf J."/>
            <person name="Bergner S.V."/>
            <person name="Schilhabel M.B."/>
            <person name="Klostermeier U.C."/>
            <person name="Beiko R.G."/>
            <person name="Rosenstiel P."/>
            <person name="Hippler M."/>
            <person name="Laroche J."/>
        </authorList>
    </citation>
    <scope>NUCLEOTIDE SEQUENCE [LARGE SCALE GENOMIC DNA]</scope>
    <source>
        <strain evidence="2 3">CCMP1005</strain>
    </source>
</reference>
<evidence type="ECO:0000256" key="1">
    <source>
        <dbReference type="SAM" id="SignalP"/>
    </source>
</evidence>
<dbReference type="eggNOG" id="ENOG502R8YP">
    <property type="taxonomic scope" value="Eukaryota"/>
</dbReference>
<dbReference type="OrthoDB" id="10497693at2759"/>
<accession>K0S697</accession>
<name>K0S697_THAOC</name>
<proteinExistence type="predicted"/>
<feature type="chain" id="PRO_5003839729" description="FAD dependent oxidoreductase domain-containing protein" evidence="1">
    <location>
        <begin position="21"/>
        <end position="385"/>
    </location>
</feature>
<protein>
    <recommendedName>
        <fullName evidence="4">FAD dependent oxidoreductase domain-containing protein</fullName>
    </recommendedName>
</protein>
<evidence type="ECO:0000313" key="2">
    <source>
        <dbReference type="EMBL" id="EJK54402.1"/>
    </source>
</evidence>
<organism evidence="2 3">
    <name type="scientific">Thalassiosira oceanica</name>
    <name type="common">Marine diatom</name>
    <dbReference type="NCBI Taxonomy" id="159749"/>
    <lineage>
        <taxon>Eukaryota</taxon>
        <taxon>Sar</taxon>
        <taxon>Stramenopiles</taxon>
        <taxon>Ochrophyta</taxon>
        <taxon>Bacillariophyta</taxon>
        <taxon>Coscinodiscophyceae</taxon>
        <taxon>Thalassiosirophycidae</taxon>
        <taxon>Thalassiosirales</taxon>
        <taxon>Thalassiosiraceae</taxon>
        <taxon>Thalassiosira</taxon>
    </lineage>
</organism>